<dbReference type="GO" id="GO:0005737">
    <property type="term" value="C:cytoplasm"/>
    <property type="evidence" value="ECO:0007669"/>
    <property type="project" value="TreeGrafter"/>
</dbReference>
<dbReference type="InterPro" id="IPR050138">
    <property type="entry name" value="DHOase/Allantoinase_Hydrolase"/>
</dbReference>
<evidence type="ECO:0000313" key="3">
    <source>
        <dbReference type="EMBL" id="NHC35524.1"/>
    </source>
</evidence>
<evidence type="ECO:0000259" key="2">
    <source>
        <dbReference type="Pfam" id="PF01979"/>
    </source>
</evidence>
<evidence type="ECO:0000256" key="1">
    <source>
        <dbReference type="ARBA" id="ARBA00022975"/>
    </source>
</evidence>
<dbReference type="Gene3D" id="2.30.40.10">
    <property type="entry name" value="Urease, subunit C, domain 1"/>
    <property type="match status" value="2"/>
</dbReference>
<feature type="domain" description="Amidohydrolase-related" evidence="2">
    <location>
        <begin position="70"/>
        <end position="445"/>
    </location>
</feature>
<gene>
    <name evidence="3" type="ORF">QH73_0012780</name>
</gene>
<dbReference type="InterPro" id="IPR032466">
    <property type="entry name" value="Metal_Hydrolase"/>
</dbReference>
<name>A0A9X5E7A9_9CYAN</name>
<dbReference type="EMBL" id="JTJC03000003">
    <property type="protein sequence ID" value="NHC35524.1"/>
    <property type="molecule type" value="Genomic_DNA"/>
</dbReference>
<dbReference type="GO" id="GO:0006145">
    <property type="term" value="P:purine nucleobase catabolic process"/>
    <property type="evidence" value="ECO:0007669"/>
    <property type="project" value="TreeGrafter"/>
</dbReference>
<keyword evidence="4" id="KW-1185">Reference proteome</keyword>
<dbReference type="GO" id="GO:0006221">
    <property type="term" value="P:pyrimidine nucleotide biosynthetic process"/>
    <property type="evidence" value="ECO:0007669"/>
    <property type="project" value="UniProtKB-KW"/>
</dbReference>
<dbReference type="PANTHER" id="PTHR43668">
    <property type="entry name" value="ALLANTOINASE"/>
    <property type="match status" value="1"/>
</dbReference>
<dbReference type="Proteomes" id="UP000031532">
    <property type="component" value="Unassembled WGS sequence"/>
</dbReference>
<keyword evidence="1" id="KW-0665">Pyrimidine biosynthesis</keyword>
<comment type="caution">
    <text evidence="3">The sequence shown here is derived from an EMBL/GenBank/DDBJ whole genome shotgun (WGS) entry which is preliminary data.</text>
</comment>
<dbReference type="AlphaFoldDB" id="A0A9X5E7A9"/>
<dbReference type="OrthoDB" id="9765462at2"/>
<dbReference type="InterPro" id="IPR011059">
    <property type="entry name" value="Metal-dep_hydrolase_composite"/>
</dbReference>
<dbReference type="NCBIfam" id="TIGR00857">
    <property type="entry name" value="pyrC_multi"/>
    <property type="match status" value="1"/>
</dbReference>
<dbReference type="PANTHER" id="PTHR43668:SF2">
    <property type="entry name" value="ALLANTOINASE"/>
    <property type="match status" value="1"/>
</dbReference>
<dbReference type="Pfam" id="PF01979">
    <property type="entry name" value="Amidohydro_1"/>
    <property type="match status" value="1"/>
</dbReference>
<protein>
    <submittedName>
        <fullName evidence="3">Dihydroorotase</fullName>
        <ecNumber evidence="3">3.5.2.3</ecNumber>
    </submittedName>
</protein>
<dbReference type="GO" id="GO:0004151">
    <property type="term" value="F:dihydroorotase activity"/>
    <property type="evidence" value="ECO:0007669"/>
    <property type="project" value="UniProtKB-EC"/>
</dbReference>
<proteinExistence type="predicted"/>
<dbReference type="EC" id="3.5.2.3" evidence="3"/>
<keyword evidence="3" id="KW-0378">Hydrolase</keyword>
<dbReference type="GO" id="GO:0004038">
    <property type="term" value="F:allantoinase activity"/>
    <property type="evidence" value="ECO:0007669"/>
    <property type="project" value="TreeGrafter"/>
</dbReference>
<dbReference type="SUPFAM" id="SSF51338">
    <property type="entry name" value="Composite domain of metallo-dependent hydrolases"/>
    <property type="match status" value="1"/>
</dbReference>
<dbReference type="SUPFAM" id="SSF51556">
    <property type="entry name" value="Metallo-dependent hydrolases"/>
    <property type="match status" value="1"/>
</dbReference>
<sequence>MTMSELLRQVRVIDPVTGSDRQACDVLIVDGAIAAIGSQLTDYPADTQVKDCQGLVLGTGLVDLYSHSGEPGFEERETLATLAAAAAAGGFTRVNLLPDTIPPVDNSAVVSRLIQQEAGGRRELREQFKSQVTSHNSQLIPNSEFRIPNSPQLSFWGALTTGVQGQQMTELAELGAAGIVGFADGQPIENWGLLRRMLEYLKPLDKPVALYACHRGLVGNGVVREGVDSMRSGLPGNPASAETTALAALLELIAAIGTPVHLMRVSTARSVELIATAKERGLPISASTTWMHLLLDTKALSSYNPALRLEPPLGNPEDVLALCQGVRTGVIDAIAIDHTPYTYEEKTVAFAEAPAGAIGLELALPLLWENLVATGEFSALELWQALSHRPAGCLQQNVGAIAPNSPAELILFDPQHTWTVTQQTLKSRSHNTPWLGQQVNGRVVKIWL</sequence>
<dbReference type="CDD" id="cd01317">
    <property type="entry name" value="DHOase_IIa"/>
    <property type="match status" value="1"/>
</dbReference>
<dbReference type="InterPro" id="IPR004722">
    <property type="entry name" value="DHOase"/>
</dbReference>
<accession>A0A9X5E7A9</accession>
<organism evidence="3 4">
    <name type="scientific">Scytonema millei VB511283</name>
    <dbReference type="NCBI Taxonomy" id="1245923"/>
    <lineage>
        <taxon>Bacteria</taxon>
        <taxon>Bacillati</taxon>
        <taxon>Cyanobacteriota</taxon>
        <taxon>Cyanophyceae</taxon>
        <taxon>Nostocales</taxon>
        <taxon>Scytonemataceae</taxon>
        <taxon>Scytonema</taxon>
    </lineage>
</organism>
<dbReference type="GO" id="GO:0046872">
    <property type="term" value="F:metal ion binding"/>
    <property type="evidence" value="ECO:0007669"/>
    <property type="project" value="InterPro"/>
</dbReference>
<reference evidence="3 4" key="1">
    <citation type="journal article" date="2015" name="Genome Announc.">
        <title>Draft Genome Sequence of the Terrestrial Cyanobacterium Scytonema millei VB511283, Isolated from Eastern India.</title>
        <authorList>
            <person name="Sen D."/>
            <person name="Chandrababunaidu M.M."/>
            <person name="Singh D."/>
            <person name="Sanghi N."/>
            <person name="Ghorai A."/>
            <person name="Mishra G.P."/>
            <person name="Madduluri M."/>
            <person name="Adhikary S.P."/>
            <person name="Tripathy S."/>
        </authorList>
    </citation>
    <scope>NUCLEOTIDE SEQUENCE [LARGE SCALE GENOMIC DNA]</scope>
    <source>
        <strain evidence="3 4">VB511283</strain>
    </source>
</reference>
<dbReference type="Gene3D" id="3.20.20.140">
    <property type="entry name" value="Metal-dependent hydrolases"/>
    <property type="match status" value="1"/>
</dbReference>
<evidence type="ECO:0000313" key="4">
    <source>
        <dbReference type="Proteomes" id="UP000031532"/>
    </source>
</evidence>
<dbReference type="NCBIfam" id="NF005614">
    <property type="entry name" value="PRK07369.1"/>
    <property type="match status" value="1"/>
</dbReference>
<dbReference type="InterPro" id="IPR006680">
    <property type="entry name" value="Amidohydro-rel"/>
</dbReference>